<reference evidence="1" key="1">
    <citation type="submission" date="2021-06" db="EMBL/GenBank/DDBJ databases">
        <authorList>
            <person name="Kallberg Y."/>
            <person name="Tangrot J."/>
            <person name="Rosling A."/>
        </authorList>
    </citation>
    <scope>NUCLEOTIDE SEQUENCE</scope>
    <source>
        <strain evidence="1">IN212</strain>
    </source>
</reference>
<feature type="non-terminal residue" evidence="1">
    <location>
        <position position="1"/>
    </location>
</feature>
<dbReference type="OrthoDB" id="2332813at2759"/>
<dbReference type="EMBL" id="CAJVPZ010046718">
    <property type="protein sequence ID" value="CAG8771405.1"/>
    <property type="molecule type" value="Genomic_DNA"/>
</dbReference>
<organism evidence="1 2">
    <name type="scientific">Racocetra fulgida</name>
    <dbReference type="NCBI Taxonomy" id="60492"/>
    <lineage>
        <taxon>Eukaryota</taxon>
        <taxon>Fungi</taxon>
        <taxon>Fungi incertae sedis</taxon>
        <taxon>Mucoromycota</taxon>
        <taxon>Glomeromycotina</taxon>
        <taxon>Glomeromycetes</taxon>
        <taxon>Diversisporales</taxon>
        <taxon>Gigasporaceae</taxon>
        <taxon>Racocetra</taxon>
    </lineage>
</organism>
<evidence type="ECO:0000313" key="2">
    <source>
        <dbReference type="Proteomes" id="UP000789396"/>
    </source>
</evidence>
<accession>A0A9N9JBI5</accession>
<evidence type="ECO:0000313" key="1">
    <source>
        <dbReference type="EMBL" id="CAG8771405.1"/>
    </source>
</evidence>
<dbReference type="AlphaFoldDB" id="A0A9N9JBI5"/>
<dbReference type="SUPFAM" id="SSF81383">
    <property type="entry name" value="F-box domain"/>
    <property type="match status" value="1"/>
</dbReference>
<sequence>DFWHTSLVCQEWKKILDNHKFWKKLNNQLGFESLNPKARKYNTYYSIYNKNWKKLCICKKELKRQKQQKIININFKLNILKEYSEYRSEYKGFKFNFQYNSFILFVQKKIEKIILKTENIKI</sequence>
<feature type="non-terminal residue" evidence="1">
    <location>
        <position position="122"/>
    </location>
</feature>
<keyword evidence="2" id="KW-1185">Reference proteome</keyword>
<name>A0A9N9JBI5_9GLOM</name>
<dbReference type="Gene3D" id="1.20.1280.50">
    <property type="match status" value="1"/>
</dbReference>
<dbReference type="Proteomes" id="UP000789396">
    <property type="component" value="Unassembled WGS sequence"/>
</dbReference>
<protein>
    <submittedName>
        <fullName evidence="1">3770_t:CDS:1</fullName>
    </submittedName>
</protein>
<proteinExistence type="predicted"/>
<comment type="caution">
    <text evidence="1">The sequence shown here is derived from an EMBL/GenBank/DDBJ whole genome shotgun (WGS) entry which is preliminary data.</text>
</comment>
<dbReference type="InterPro" id="IPR036047">
    <property type="entry name" value="F-box-like_dom_sf"/>
</dbReference>
<gene>
    <name evidence="1" type="ORF">RFULGI_LOCUS15087</name>
</gene>